<dbReference type="OrthoDB" id="10268011at2759"/>
<organism evidence="4">
    <name type="scientific">Spathaspora passalidarum (strain NRRL Y-27907 / 11-Y1)</name>
    <dbReference type="NCBI Taxonomy" id="619300"/>
    <lineage>
        <taxon>Eukaryota</taxon>
        <taxon>Fungi</taxon>
        <taxon>Dikarya</taxon>
        <taxon>Ascomycota</taxon>
        <taxon>Saccharomycotina</taxon>
        <taxon>Pichiomycetes</taxon>
        <taxon>Debaryomycetaceae</taxon>
        <taxon>Spathaspora</taxon>
    </lineage>
</organism>
<dbReference type="GO" id="GO:0002100">
    <property type="term" value="P:tRNA wobble adenosine to inosine editing"/>
    <property type="evidence" value="ECO:0007669"/>
    <property type="project" value="InterPro"/>
</dbReference>
<gene>
    <name evidence="3" type="ORF">SPAPADRAFT_63824</name>
</gene>
<dbReference type="SMART" id="SM00552">
    <property type="entry name" value="ADEAMc"/>
    <property type="match status" value="1"/>
</dbReference>
<dbReference type="PANTHER" id="PTHR47803:SF1">
    <property type="entry name" value="TRNA-SPECIFIC ADENOSINE DEAMINASE 1"/>
    <property type="match status" value="1"/>
</dbReference>
<sequence>MSNELGNKIAREVIKTFNDLKIKSGKPTQRSNGVKEWTVLASIVALISNNEGDDFELYPVTLTTGVKALPNKTRSYSQGLIVHDLHAEILSLRLFNWYLLDEIEKLITNTEYKCMLIEKTPNGFKLKSHVKLALFITEPPCGDASMKYLSSNAKDNKPWQDDEENARKKQKLDVQRGRNNFDRLGIVRTKPGRSDSLITLSKSCSDKLCLRQLMGICNCFTANLFGDNPIYLDYLVVKNINIDDFNRCFHTRFNIPSSKYLELIRYDGDDYEYHKPASEQGEEMSPSQLSLLYLIPTKTVQVLNNGVKNGAFVKNKPPRKGGESFICNQSLVRKLNAIAPVNFKDYSEFKRSNIEREKAKKLGQETLGNWVPTDTDNFMFHF</sequence>
<dbReference type="OMA" id="YVSECPC"/>
<dbReference type="InterPro" id="IPR002466">
    <property type="entry name" value="A_deamin"/>
</dbReference>
<evidence type="ECO:0000313" key="4">
    <source>
        <dbReference type="Proteomes" id="UP000000709"/>
    </source>
</evidence>
<dbReference type="RefSeq" id="XP_007377977.1">
    <property type="nucleotide sequence ID" value="XM_007377915.1"/>
</dbReference>
<dbReference type="PROSITE" id="PS50141">
    <property type="entry name" value="A_DEAMIN_EDITASE"/>
    <property type="match status" value="1"/>
</dbReference>
<dbReference type="GeneID" id="18874933"/>
<evidence type="ECO:0000259" key="2">
    <source>
        <dbReference type="PROSITE" id="PS50141"/>
    </source>
</evidence>
<proteinExistence type="predicted"/>
<dbReference type="InterPro" id="IPR042935">
    <property type="entry name" value="Tad1"/>
</dbReference>
<accession>G3AVP7</accession>
<evidence type="ECO:0000256" key="1">
    <source>
        <dbReference type="SAM" id="MobiDB-lite"/>
    </source>
</evidence>
<dbReference type="Pfam" id="PF02137">
    <property type="entry name" value="A_deamin"/>
    <property type="match status" value="1"/>
</dbReference>
<dbReference type="GO" id="GO:0003723">
    <property type="term" value="F:RNA binding"/>
    <property type="evidence" value="ECO:0007669"/>
    <property type="project" value="InterPro"/>
</dbReference>
<dbReference type="Proteomes" id="UP000000709">
    <property type="component" value="Unassembled WGS sequence"/>
</dbReference>
<dbReference type="PANTHER" id="PTHR47803">
    <property type="entry name" value="TRNA-SPECIFIC ADENOSINE DEAMINASE 1"/>
    <property type="match status" value="1"/>
</dbReference>
<evidence type="ECO:0000313" key="3">
    <source>
        <dbReference type="EMBL" id="EGW30211.1"/>
    </source>
</evidence>
<dbReference type="InParanoid" id="G3AVP7"/>
<keyword evidence="4" id="KW-1185">Reference proteome</keyword>
<protein>
    <recommendedName>
        <fullName evidence="2">A to I editase domain-containing protein</fullName>
    </recommendedName>
</protein>
<dbReference type="FunCoup" id="G3AVP7">
    <property type="interactions" value="256"/>
</dbReference>
<name>G3AVP7_SPAPN</name>
<dbReference type="AlphaFoldDB" id="G3AVP7"/>
<reference evidence="3 4" key="1">
    <citation type="journal article" date="2011" name="Proc. Natl. Acad. Sci. U.S.A.">
        <title>Comparative genomics of xylose-fermenting fungi for enhanced biofuel production.</title>
        <authorList>
            <person name="Wohlbach D.J."/>
            <person name="Kuo A."/>
            <person name="Sato T.K."/>
            <person name="Potts K.M."/>
            <person name="Salamov A.A."/>
            <person name="LaButti K.M."/>
            <person name="Sun H."/>
            <person name="Clum A."/>
            <person name="Pangilinan J.L."/>
            <person name="Lindquist E.A."/>
            <person name="Lucas S."/>
            <person name="Lapidus A."/>
            <person name="Jin M."/>
            <person name="Gunawan C."/>
            <person name="Balan V."/>
            <person name="Dale B.E."/>
            <person name="Jeffries T.W."/>
            <person name="Zinkel R."/>
            <person name="Barry K.W."/>
            <person name="Grigoriev I.V."/>
            <person name="Gasch A.P."/>
        </authorList>
    </citation>
    <scope>NUCLEOTIDE SEQUENCE [LARGE SCALE GENOMIC DNA]</scope>
    <source>
        <strain evidence="4">NRRL Y-27907 / 11-Y1</strain>
    </source>
</reference>
<dbReference type="GO" id="GO:0043829">
    <property type="term" value="F:tRNA-specific adenosine-37 deaminase activity"/>
    <property type="evidence" value="ECO:0007669"/>
    <property type="project" value="TreeGrafter"/>
</dbReference>
<feature type="compositionally biased region" description="Basic and acidic residues" evidence="1">
    <location>
        <begin position="154"/>
        <end position="172"/>
    </location>
</feature>
<dbReference type="eggNOG" id="KOG2777">
    <property type="taxonomic scope" value="Eukaryota"/>
</dbReference>
<dbReference type="STRING" id="619300.G3AVP7"/>
<dbReference type="HOGENOM" id="CLU_005382_5_0_1"/>
<dbReference type="EMBL" id="GL996506">
    <property type="protein sequence ID" value="EGW30211.1"/>
    <property type="molecule type" value="Genomic_DNA"/>
</dbReference>
<feature type="region of interest" description="Disordered" evidence="1">
    <location>
        <begin position="153"/>
        <end position="172"/>
    </location>
</feature>
<dbReference type="KEGG" id="spaa:SPAPADRAFT_63824"/>
<feature type="domain" description="A to I editase" evidence="2">
    <location>
        <begin position="61"/>
        <end position="241"/>
    </location>
</feature>